<gene>
    <name evidence="1" type="ORF">J4557_19925</name>
</gene>
<dbReference type="Gene3D" id="1.10.1220.10">
    <property type="entry name" value="Met repressor-like"/>
    <property type="match status" value="1"/>
</dbReference>
<protein>
    <recommendedName>
        <fullName evidence="3">Ribbon-helix-helix protein, CopG family</fullName>
    </recommendedName>
</protein>
<evidence type="ECO:0000313" key="1">
    <source>
        <dbReference type="EMBL" id="MBO2439796.1"/>
    </source>
</evidence>
<name>A0ABS3R0N2_9ACTN</name>
<dbReference type="InterPro" id="IPR010985">
    <property type="entry name" value="Ribbon_hlx_hlx"/>
</dbReference>
<comment type="caution">
    <text evidence="1">The sequence shown here is derived from an EMBL/GenBank/DDBJ whole genome shotgun (WGS) entry which is preliminary data.</text>
</comment>
<proteinExistence type="predicted"/>
<dbReference type="EMBL" id="JAGEOK010000012">
    <property type="protein sequence ID" value="MBO2439796.1"/>
    <property type="molecule type" value="Genomic_DNA"/>
</dbReference>
<dbReference type="Proteomes" id="UP000666915">
    <property type="component" value="Unassembled WGS sequence"/>
</dbReference>
<reference evidence="1 2" key="1">
    <citation type="submission" date="2021-03" db="EMBL/GenBank/DDBJ databases">
        <authorList>
            <person name="Kanchanasin P."/>
            <person name="Saeng-In P."/>
            <person name="Phongsopitanun W."/>
            <person name="Yuki M."/>
            <person name="Kudo T."/>
            <person name="Ohkuma M."/>
            <person name="Tanasupawat S."/>
        </authorList>
    </citation>
    <scope>NUCLEOTIDE SEQUENCE [LARGE SCALE GENOMIC DNA]</scope>
    <source>
        <strain evidence="1 2">L46</strain>
    </source>
</reference>
<dbReference type="InterPro" id="IPR013321">
    <property type="entry name" value="Arc_rbn_hlx_hlx"/>
</dbReference>
<sequence length="50" mass="5957">MPEKKIRGVRVPDERWKQAQEKAEREGRTVSDVINECLEKYVSKDDKPKR</sequence>
<organism evidence="1 2">
    <name type="scientific">Actinomadura nitritigenes</name>
    <dbReference type="NCBI Taxonomy" id="134602"/>
    <lineage>
        <taxon>Bacteria</taxon>
        <taxon>Bacillati</taxon>
        <taxon>Actinomycetota</taxon>
        <taxon>Actinomycetes</taxon>
        <taxon>Streptosporangiales</taxon>
        <taxon>Thermomonosporaceae</taxon>
        <taxon>Actinomadura</taxon>
    </lineage>
</organism>
<evidence type="ECO:0000313" key="2">
    <source>
        <dbReference type="Proteomes" id="UP000666915"/>
    </source>
</evidence>
<dbReference type="SUPFAM" id="SSF47598">
    <property type="entry name" value="Ribbon-helix-helix"/>
    <property type="match status" value="1"/>
</dbReference>
<keyword evidence="2" id="KW-1185">Reference proteome</keyword>
<dbReference type="RefSeq" id="WP_208268234.1">
    <property type="nucleotide sequence ID" value="NZ_BAAAGM010000010.1"/>
</dbReference>
<accession>A0ABS3R0N2</accession>
<evidence type="ECO:0008006" key="3">
    <source>
        <dbReference type="Google" id="ProtNLM"/>
    </source>
</evidence>